<dbReference type="NCBIfam" id="NF000818">
    <property type="entry name" value="PRK00062.1"/>
    <property type="match status" value="1"/>
</dbReference>
<evidence type="ECO:0000256" key="7">
    <source>
        <dbReference type="ARBA" id="ARBA00023244"/>
    </source>
</evidence>
<dbReference type="InterPro" id="IPR005814">
    <property type="entry name" value="Aminotrans_3"/>
</dbReference>
<comment type="cofactor">
    <cofactor evidence="2 8">
        <name>pyridoxal 5'-phosphate</name>
        <dbReference type="ChEBI" id="CHEBI:597326"/>
    </cofactor>
</comment>
<dbReference type="SUPFAM" id="SSF53383">
    <property type="entry name" value="PLP-dependent transferases"/>
    <property type="match status" value="1"/>
</dbReference>
<dbReference type="HAMAP" id="MF_00375">
    <property type="entry name" value="HemL_aminotrans_3"/>
    <property type="match status" value="1"/>
</dbReference>
<reference evidence="10" key="1">
    <citation type="submission" date="2015-07" db="EMBL/GenBank/DDBJ databases">
        <title>Complete genome sequence and phylogenetic analysis of Limnochorda pilosa.</title>
        <authorList>
            <person name="Watanabe M."/>
            <person name="Kojima H."/>
            <person name="Fukui M."/>
        </authorList>
    </citation>
    <scope>NUCLEOTIDE SEQUENCE [LARGE SCALE GENOMIC DNA]</scope>
    <source>
        <strain evidence="10">HC45</strain>
    </source>
</reference>
<dbReference type="Gene3D" id="3.90.1150.10">
    <property type="entry name" value="Aspartate Aminotransferase, domain 1"/>
    <property type="match status" value="1"/>
</dbReference>
<reference evidence="10" key="2">
    <citation type="journal article" date="2016" name="Int. J. Syst. Evol. Microbiol.">
        <title>Complete genome sequence and cell structure of Limnochorda pilosa, a Gram-negative spore-former within the phylum Firmicutes.</title>
        <authorList>
            <person name="Watanabe M."/>
            <person name="Kojima H."/>
            <person name="Fukui M."/>
        </authorList>
    </citation>
    <scope>NUCLEOTIDE SEQUENCE [LARGE SCALE GENOMIC DNA]</scope>
    <source>
        <strain evidence="10">HC45</strain>
    </source>
</reference>
<dbReference type="GO" id="GO:0006782">
    <property type="term" value="P:protoporphyrinogen IX biosynthetic process"/>
    <property type="evidence" value="ECO:0007669"/>
    <property type="project" value="UniProtKB-UniRule"/>
</dbReference>
<dbReference type="GO" id="GO:0042286">
    <property type="term" value="F:glutamate-1-semialdehyde 2,1-aminomutase activity"/>
    <property type="evidence" value="ECO:0007669"/>
    <property type="project" value="UniProtKB-UniRule"/>
</dbReference>
<protein>
    <recommendedName>
        <fullName evidence="8">Glutamate-1-semialdehyde 2,1-aminomutase</fullName>
        <shortName evidence="8">GSA</shortName>
        <ecNumber evidence="8">5.4.3.8</ecNumber>
    </recommendedName>
    <alternativeName>
        <fullName evidence="8">Glutamate-1-semialdehyde aminotransferase</fullName>
        <shortName evidence="8">GSA-AT</shortName>
    </alternativeName>
</protein>
<dbReference type="Pfam" id="PF00202">
    <property type="entry name" value="Aminotran_3"/>
    <property type="match status" value="1"/>
</dbReference>
<dbReference type="EMBL" id="AP014924">
    <property type="protein sequence ID" value="BAS28986.1"/>
    <property type="molecule type" value="Genomic_DNA"/>
</dbReference>
<sequence length="429" mass="44726">MSRSEELFARARRWIPGGVNSPVRAFRAVGGTPPFVARGEGARLFDVDGRSYIDYVGSYGPLILGHAHPRVVEAVCQAARLGATFGAPTEGEVALARVLVEAVPSLEEVRLVSSGTEATMSAIRLSRAATGRSGVVKFRGGYHGHVDALLVESGSGASTLGVPSSPGVPAAVVEQTHLLPYNDLAAAQALFDRSGAEIACVIVEPVAGNMGVVPPEPGFLEGLRRLTREHGAVLIFDEVITGFRVAYGGAQARLGVTPDLTCLGKVIGGGMPIGAYGGLRELMEQVAPAGPVYQAGTLAGNPVAVAAGLRTLEILREEDPYPALEEVSARLADGLAEAARDAGICVQVQRVGSLLGLFFTEAPVRDAAGVAAADGAAFRRFFHAMLDAGVYLAPSPWEAWFVSTAHRAAEIDATVEAARRAFRIAAERA</sequence>
<dbReference type="CDD" id="cd00610">
    <property type="entry name" value="OAT_like"/>
    <property type="match status" value="1"/>
</dbReference>
<evidence type="ECO:0000256" key="6">
    <source>
        <dbReference type="ARBA" id="ARBA00023235"/>
    </source>
</evidence>
<gene>
    <name evidence="8" type="primary">hemL</name>
    <name evidence="9" type="ORF">LIP_3159</name>
</gene>
<organism evidence="9 10">
    <name type="scientific">Limnochorda pilosa</name>
    <dbReference type="NCBI Taxonomy" id="1555112"/>
    <lineage>
        <taxon>Bacteria</taxon>
        <taxon>Bacillati</taxon>
        <taxon>Bacillota</taxon>
        <taxon>Limnochordia</taxon>
        <taxon>Limnochordales</taxon>
        <taxon>Limnochordaceae</taxon>
        <taxon>Limnochorda</taxon>
    </lineage>
</organism>
<dbReference type="GO" id="GO:0008483">
    <property type="term" value="F:transaminase activity"/>
    <property type="evidence" value="ECO:0007669"/>
    <property type="project" value="UniProtKB-KW"/>
</dbReference>
<keyword evidence="5 8" id="KW-0663">Pyridoxal phosphate</keyword>
<evidence type="ECO:0000256" key="2">
    <source>
        <dbReference type="ARBA" id="ARBA00001933"/>
    </source>
</evidence>
<keyword evidence="9" id="KW-0032">Aminotransferase</keyword>
<keyword evidence="8" id="KW-0963">Cytoplasm</keyword>
<evidence type="ECO:0000256" key="4">
    <source>
        <dbReference type="ARBA" id="ARBA00008981"/>
    </source>
</evidence>
<comment type="pathway">
    <text evidence="3">Porphyrin-containing compound metabolism; protoporphyrin-IX biosynthesis; 5-aminolevulinate from L-glutamyl-tRNA(Glu): step 2/2.</text>
</comment>
<dbReference type="InterPro" id="IPR015424">
    <property type="entry name" value="PyrdxlP-dep_Trfase"/>
</dbReference>
<dbReference type="GO" id="GO:0030170">
    <property type="term" value="F:pyridoxal phosphate binding"/>
    <property type="evidence" value="ECO:0007669"/>
    <property type="project" value="InterPro"/>
</dbReference>
<dbReference type="STRING" id="1555112.LIP_3159"/>
<dbReference type="RefSeq" id="WP_068140138.1">
    <property type="nucleotide sequence ID" value="NZ_AP014924.1"/>
</dbReference>
<dbReference type="GO" id="GO:0005737">
    <property type="term" value="C:cytoplasm"/>
    <property type="evidence" value="ECO:0007669"/>
    <property type="project" value="UniProtKB-SubCell"/>
</dbReference>
<dbReference type="OrthoDB" id="9801052at2"/>
<dbReference type="KEGG" id="lpil:LIP_3159"/>
<feature type="modified residue" description="N6-(pyridoxal phosphate)lysine" evidence="8">
    <location>
        <position position="265"/>
    </location>
</feature>
<dbReference type="PANTHER" id="PTHR43713:SF3">
    <property type="entry name" value="GLUTAMATE-1-SEMIALDEHYDE 2,1-AMINOMUTASE 1, CHLOROPLASTIC-RELATED"/>
    <property type="match status" value="1"/>
</dbReference>
<dbReference type="UniPathway" id="UPA00251">
    <property type="reaction ID" value="UER00317"/>
</dbReference>
<keyword evidence="9" id="KW-0808">Transferase</keyword>
<dbReference type="Proteomes" id="UP000065807">
    <property type="component" value="Chromosome"/>
</dbReference>
<keyword evidence="7 8" id="KW-0627">Porphyrin biosynthesis</keyword>
<keyword evidence="10" id="KW-1185">Reference proteome</keyword>
<dbReference type="NCBIfam" id="TIGR00713">
    <property type="entry name" value="hemL"/>
    <property type="match status" value="1"/>
</dbReference>
<evidence type="ECO:0000313" key="9">
    <source>
        <dbReference type="EMBL" id="BAS28986.1"/>
    </source>
</evidence>
<name>A0A0K2SPF5_LIMPI</name>
<dbReference type="AlphaFoldDB" id="A0A0K2SPF5"/>
<dbReference type="InterPro" id="IPR015422">
    <property type="entry name" value="PyrdxlP-dep_Trfase_small"/>
</dbReference>
<comment type="catalytic activity">
    <reaction evidence="1 8">
        <text>(S)-4-amino-5-oxopentanoate = 5-aminolevulinate</text>
        <dbReference type="Rhea" id="RHEA:14265"/>
        <dbReference type="ChEBI" id="CHEBI:57501"/>
        <dbReference type="ChEBI" id="CHEBI:356416"/>
        <dbReference type="EC" id="5.4.3.8"/>
    </reaction>
</comment>
<evidence type="ECO:0000256" key="5">
    <source>
        <dbReference type="ARBA" id="ARBA00022898"/>
    </source>
</evidence>
<dbReference type="InterPro" id="IPR015421">
    <property type="entry name" value="PyrdxlP-dep_Trfase_major"/>
</dbReference>
<dbReference type="InterPro" id="IPR049704">
    <property type="entry name" value="Aminotrans_3_PPA_site"/>
</dbReference>
<dbReference type="Gene3D" id="3.40.640.10">
    <property type="entry name" value="Type I PLP-dependent aspartate aminotransferase-like (Major domain)"/>
    <property type="match status" value="1"/>
</dbReference>
<proteinExistence type="inferred from homology"/>
<evidence type="ECO:0000256" key="8">
    <source>
        <dbReference type="HAMAP-Rule" id="MF_00375"/>
    </source>
</evidence>
<dbReference type="PROSITE" id="PS00600">
    <property type="entry name" value="AA_TRANSFER_CLASS_3"/>
    <property type="match status" value="1"/>
</dbReference>
<dbReference type="EC" id="5.4.3.8" evidence="8"/>
<dbReference type="FunFam" id="3.40.640.10:FF:000021">
    <property type="entry name" value="Glutamate-1-semialdehyde 2,1-aminomutase"/>
    <property type="match status" value="1"/>
</dbReference>
<keyword evidence="6 8" id="KW-0413">Isomerase</keyword>
<dbReference type="InterPro" id="IPR004639">
    <property type="entry name" value="4pyrrol_synth_GluAld_NH2Trfase"/>
</dbReference>
<dbReference type="PANTHER" id="PTHR43713">
    <property type="entry name" value="GLUTAMATE-1-SEMIALDEHYDE 2,1-AMINOMUTASE"/>
    <property type="match status" value="1"/>
</dbReference>
<evidence type="ECO:0000313" key="10">
    <source>
        <dbReference type="Proteomes" id="UP000065807"/>
    </source>
</evidence>
<evidence type="ECO:0000256" key="1">
    <source>
        <dbReference type="ARBA" id="ARBA00001579"/>
    </source>
</evidence>
<accession>A0A0K2SPF5</accession>
<comment type="subunit">
    <text evidence="8">Homodimer.</text>
</comment>
<comment type="similarity">
    <text evidence="4 8">Belongs to the class-III pyridoxal-phosphate-dependent aminotransferase family. HemL subfamily.</text>
</comment>
<dbReference type="PATRIC" id="fig|1555112.3.peg.3207"/>
<evidence type="ECO:0000256" key="3">
    <source>
        <dbReference type="ARBA" id="ARBA00004819"/>
    </source>
</evidence>
<comment type="subcellular location">
    <subcellularLocation>
        <location evidence="8">Cytoplasm</location>
    </subcellularLocation>
</comment>